<protein>
    <submittedName>
        <fullName evidence="2">Uncharacterized protein</fullName>
    </submittedName>
</protein>
<sequence>MPLLGGLFTRTAGKQSSTSSSITTSPPDGSSLSLSSPTATSASSPTAEYVSFMAAGPSSPNGHGLAYAGEPPKRRPMGFFGRKKSGPTAVQPDSPNPRPAYLSRLSTASERPPLTLMTTSASSPTDGTLRPPPHMYNHSTRSLPPTRPSPSATTLGSPLAPSVSPTSTRTAPKSRTQGKAAGKRFAFWGRGGCQGCFSGAEAG</sequence>
<dbReference type="AlphaFoldDB" id="A0AAD7BDD4"/>
<name>A0AAD7BDD4_9AGAR</name>
<feature type="compositionally biased region" description="Low complexity" evidence="1">
    <location>
        <begin position="139"/>
        <end position="155"/>
    </location>
</feature>
<evidence type="ECO:0000313" key="2">
    <source>
        <dbReference type="EMBL" id="KAJ7617226.1"/>
    </source>
</evidence>
<feature type="compositionally biased region" description="Polar residues" evidence="1">
    <location>
        <begin position="163"/>
        <end position="177"/>
    </location>
</feature>
<feature type="region of interest" description="Disordered" evidence="1">
    <location>
        <begin position="1"/>
        <end position="183"/>
    </location>
</feature>
<proteinExistence type="predicted"/>
<feature type="compositionally biased region" description="Polar residues" evidence="1">
    <location>
        <begin position="116"/>
        <end position="126"/>
    </location>
</feature>
<evidence type="ECO:0000313" key="3">
    <source>
        <dbReference type="Proteomes" id="UP001221142"/>
    </source>
</evidence>
<comment type="caution">
    <text evidence="2">The sequence shown here is derived from an EMBL/GenBank/DDBJ whole genome shotgun (WGS) entry which is preliminary data.</text>
</comment>
<dbReference type="Proteomes" id="UP001221142">
    <property type="component" value="Unassembled WGS sequence"/>
</dbReference>
<gene>
    <name evidence="2" type="ORF">FB45DRAFT_223720</name>
</gene>
<feature type="compositionally biased region" description="Low complexity" evidence="1">
    <location>
        <begin position="16"/>
        <end position="47"/>
    </location>
</feature>
<accession>A0AAD7BDD4</accession>
<organism evidence="2 3">
    <name type="scientific">Roridomyces roridus</name>
    <dbReference type="NCBI Taxonomy" id="1738132"/>
    <lineage>
        <taxon>Eukaryota</taxon>
        <taxon>Fungi</taxon>
        <taxon>Dikarya</taxon>
        <taxon>Basidiomycota</taxon>
        <taxon>Agaricomycotina</taxon>
        <taxon>Agaricomycetes</taxon>
        <taxon>Agaricomycetidae</taxon>
        <taxon>Agaricales</taxon>
        <taxon>Marasmiineae</taxon>
        <taxon>Mycenaceae</taxon>
        <taxon>Roridomyces</taxon>
    </lineage>
</organism>
<dbReference type="EMBL" id="JARKIF010000021">
    <property type="protein sequence ID" value="KAJ7617226.1"/>
    <property type="molecule type" value="Genomic_DNA"/>
</dbReference>
<reference evidence="2" key="1">
    <citation type="submission" date="2023-03" db="EMBL/GenBank/DDBJ databases">
        <title>Massive genome expansion in bonnet fungi (Mycena s.s.) driven by repeated elements and novel gene families across ecological guilds.</title>
        <authorList>
            <consortium name="Lawrence Berkeley National Laboratory"/>
            <person name="Harder C.B."/>
            <person name="Miyauchi S."/>
            <person name="Viragh M."/>
            <person name="Kuo A."/>
            <person name="Thoen E."/>
            <person name="Andreopoulos B."/>
            <person name="Lu D."/>
            <person name="Skrede I."/>
            <person name="Drula E."/>
            <person name="Henrissat B."/>
            <person name="Morin E."/>
            <person name="Kohler A."/>
            <person name="Barry K."/>
            <person name="LaButti K."/>
            <person name="Morin E."/>
            <person name="Salamov A."/>
            <person name="Lipzen A."/>
            <person name="Mereny Z."/>
            <person name="Hegedus B."/>
            <person name="Baldrian P."/>
            <person name="Stursova M."/>
            <person name="Weitz H."/>
            <person name="Taylor A."/>
            <person name="Grigoriev I.V."/>
            <person name="Nagy L.G."/>
            <person name="Martin F."/>
            <person name="Kauserud H."/>
        </authorList>
    </citation>
    <scope>NUCLEOTIDE SEQUENCE</scope>
    <source>
        <strain evidence="2">9284</strain>
    </source>
</reference>
<evidence type="ECO:0000256" key="1">
    <source>
        <dbReference type="SAM" id="MobiDB-lite"/>
    </source>
</evidence>
<keyword evidence="3" id="KW-1185">Reference proteome</keyword>